<dbReference type="FunFam" id="3.40.50.720:FF:000594">
    <property type="entry name" value="Short-chain oxidoreductase"/>
    <property type="match status" value="1"/>
</dbReference>
<name>A0A6J6FYV7_9ZZZZ</name>
<dbReference type="InterPro" id="IPR036291">
    <property type="entry name" value="NAD(P)-bd_dom_sf"/>
</dbReference>
<dbReference type="PRINTS" id="PR00081">
    <property type="entry name" value="GDHRDH"/>
</dbReference>
<reference evidence="3" key="1">
    <citation type="submission" date="2020-05" db="EMBL/GenBank/DDBJ databases">
        <authorList>
            <person name="Chiriac C."/>
            <person name="Salcher M."/>
            <person name="Ghai R."/>
            <person name="Kavagutti S V."/>
        </authorList>
    </citation>
    <scope>NUCLEOTIDE SEQUENCE</scope>
</reference>
<proteinExistence type="inferred from homology"/>
<organism evidence="3">
    <name type="scientific">freshwater metagenome</name>
    <dbReference type="NCBI Taxonomy" id="449393"/>
    <lineage>
        <taxon>unclassified sequences</taxon>
        <taxon>metagenomes</taxon>
        <taxon>ecological metagenomes</taxon>
    </lineage>
</organism>
<dbReference type="CDD" id="cd05327">
    <property type="entry name" value="retinol-DH_like_SDR_c_like"/>
    <property type="match status" value="1"/>
</dbReference>
<dbReference type="InterPro" id="IPR002347">
    <property type="entry name" value="SDR_fam"/>
</dbReference>
<dbReference type="EMBL" id="CAEZTS010000211">
    <property type="protein sequence ID" value="CAB4594001.1"/>
    <property type="molecule type" value="Genomic_DNA"/>
</dbReference>
<evidence type="ECO:0000313" key="3">
    <source>
        <dbReference type="EMBL" id="CAB4594001.1"/>
    </source>
</evidence>
<evidence type="ECO:0000256" key="1">
    <source>
        <dbReference type="ARBA" id="ARBA00006484"/>
    </source>
</evidence>
<dbReference type="Pfam" id="PF00106">
    <property type="entry name" value="adh_short"/>
    <property type="match status" value="1"/>
</dbReference>
<protein>
    <submittedName>
        <fullName evidence="3">Unannotated protein</fullName>
    </submittedName>
</protein>
<keyword evidence="2" id="KW-0560">Oxidoreductase</keyword>
<dbReference type="GO" id="GO:0016491">
    <property type="term" value="F:oxidoreductase activity"/>
    <property type="evidence" value="ECO:0007669"/>
    <property type="project" value="UniProtKB-KW"/>
</dbReference>
<dbReference type="AlphaFoldDB" id="A0A6J6FYV7"/>
<dbReference type="PANTHER" id="PTHR24320:SF272">
    <property type="entry name" value="NAD(P)-BINDING ROSSMANN-FOLD SUPERFAMILY PROTEIN"/>
    <property type="match status" value="1"/>
</dbReference>
<dbReference type="Gene3D" id="3.40.50.720">
    <property type="entry name" value="NAD(P)-binding Rossmann-like Domain"/>
    <property type="match status" value="1"/>
</dbReference>
<evidence type="ECO:0000256" key="2">
    <source>
        <dbReference type="ARBA" id="ARBA00023002"/>
    </source>
</evidence>
<sequence length="321" mass="34159">MTTRHTPTGCGFSASSTTDDVLAGVDLAGRRFLVTGASGGLGLETTRALAAHGATVVMAARDASKNRDAMATIRSAHPDADLEELELDLGSLSSVRSAAARFLADPRPLHGLILNAGIMATPLGRTVDGFEQQFGVDHLGHFLLARELLERMVESAPARVVVLSSAGHRMGDVDLDDVNFERREYDPFVAYGAAKTCNVLHAVEIDRRYGDRGVRAFAVHPGGIHTELGRYMTPDVIRSLMDRISDSPQVMTWKTPRQGAATTVWAATSALLDGRGGEYCEDCDVSPVVDGDSVAGVGVAGRAVDPDRATTLWELSTCLVD</sequence>
<dbReference type="PANTHER" id="PTHR24320">
    <property type="entry name" value="RETINOL DEHYDROGENASE"/>
    <property type="match status" value="1"/>
</dbReference>
<accession>A0A6J6FYV7</accession>
<comment type="similarity">
    <text evidence="1">Belongs to the short-chain dehydrogenases/reductases (SDR) family.</text>
</comment>
<gene>
    <name evidence="3" type="ORF">UFOPK1722_01782</name>
</gene>
<dbReference type="SUPFAM" id="SSF51735">
    <property type="entry name" value="NAD(P)-binding Rossmann-fold domains"/>
    <property type="match status" value="1"/>
</dbReference>